<feature type="non-terminal residue" evidence="1">
    <location>
        <position position="1"/>
    </location>
</feature>
<organism evidence="1 2">
    <name type="scientific">Spiromyces aspiralis</name>
    <dbReference type="NCBI Taxonomy" id="68401"/>
    <lineage>
        <taxon>Eukaryota</taxon>
        <taxon>Fungi</taxon>
        <taxon>Fungi incertae sedis</taxon>
        <taxon>Zoopagomycota</taxon>
        <taxon>Kickxellomycotina</taxon>
        <taxon>Kickxellomycetes</taxon>
        <taxon>Kickxellales</taxon>
        <taxon>Kickxellaceae</taxon>
        <taxon>Spiromyces</taxon>
    </lineage>
</organism>
<reference evidence="1" key="1">
    <citation type="submission" date="2022-06" db="EMBL/GenBank/DDBJ databases">
        <title>Phylogenomic reconstructions and comparative analyses of Kickxellomycotina fungi.</title>
        <authorList>
            <person name="Reynolds N.K."/>
            <person name="Stajich J.E."/>
            <person name="Barry K."/>
            <person name="Grigoriev I.V."/>
            <person name="Crous P."/>
            <person name="Smith M.E."/>
        </authorList>
    </citation>
    <scope>NUCLEOTIDE SEQUENCE</scope>
    <source>
        <strain evidence="1">RSA 2271</strain>
    </source>
</reference>
<gene>
    <name evidence="1" type="primary">CAC2</name>
    <name evidence="1" type="ORF">EV182_006897</name>
</gene>
<proteinExistence type="predicted"/>
<dbReference type="Proteomes" id="UP001145114">
    <property type="component" value="Unassembled WGS sequence"/>
</dbReference>
<name>A0ACC1HB52_9FUNG</name>
<protein>
    <submittedName>
        <fullName evidence="1">Chromatin assembly factor 1 subunit</fullName>
    </submittedName>
</protein>
<accession>A0ACC1HB52</accession>
<keyword evidence="2" id="KW-1185">Reference proteome</keyword>
<evidence type="ECO:0000313" key="2">
    <source>
        <dbReference type="Proteomes" id="UP001145114"/>
    </source>
</evidence>
<comment type="caution">
    <text evidence="1">The sequence shown here is derived from an EMBL/GenBank/DDBJ whole genome shotgun (WGS) entry which is preliminary data.</text>
</comment>
<dbReference type="EMBL" id="JAMZIH010008138">
    <property type="protein sequence ID" value="KAJ1672580.1"/>
    <property type="molecule type" value="Genomic_DNA"/>
</dbReference>
<sequence length="217" mass="23621">TRKEERGIDTRAPLPLNNDGQSGSINGNHFDDGPLTMQQAPRTTHMFYSDNLTTFFRRLCFTCDGSMLIAPAGIYKGSVSDQATTQEATNTAYLWARRRIGDGPAAHLPGHERPVVVAKCCPVKLEPHRSDGALEGEGPNDSESCWAELPQHRLVFALASQSAVVIYDTMLGARDSTAGPRGESRAHEYRAIGFMDGLHYASITDLAWYVVPSAAGQ</sequence>
<evidence type="ECO:0000313" key="1">
    <source>
        <dbReference type="EMBL" id="KAJ1672580.1"/>
    </source>
</evidence>